<dbReference type="Proteomes" id="UP000664800">
    <property type="component" value="Unassembled WGS sequence"/>
</dbReference>
<accession>A0A8I1MVK1</accession>
<evidence type="ECO:0000313" key="2">
    <source>
        <dbReference type="Proteomes" id="UP000664800"/>
    </source>
</evidence>
<organism evidence="1 2">
    <name type="scientific">Thiomonas arsenitoxydans (strain DSM 22701 / CIP 110005 / 3As)</name>
    <dbReference type="NCBI Taxonomy" id="426114"/>
    <lineage>
        <taxon>Bacteria</taxon>
        <taxon>Pseudomonadati</taxon>
        <taxon>Pseudomonadota</taxon>
        <taxon>Betaproteobacteria</taxon>
        <taxon>Burkholderiales</taxon>
        <taxon>Thiomonas</taxon>
    </lineage>
</organism>
<evidence type="ECO:0000313" key="1">
    <source>
        <dbReference type="EMBL" id="MBN8743924.1"/>
    </source>
</evidence>
<dbReference type="RefSeq" id="WP_276729280.1">
    <property type="nucleotide sequence ID" value="NZ_DAIPFP010000014.1"/>
</dbReference>
<name>A0A8I1MVK1_THIA3</name>
<gene>
    <name evidence="1" type="ORF">J0I24_06410</name>
</gene>
<protein>
    <submittedName>
        <fullName evidence="1">Uncharacterized protein</fullName>
    </submittedName>
</protein>
<dbReference type="AlphaFoldDB" id="A0A8I1MVK1"/>
<dbReference type="EMBL" id="JAFKMR010000014">
    <property type="protein sequence ID" value="MBN8743924.1"/>
    <property type="molecule type" value="Genomic_DNA"/>
</dbReference>
<reference evidence="1" key="1">
    <citation type="submission" date="2021-02" db="EMBL/GenBank/DDBJ databases">
        <title>Thiocyanate and organic carbon inputs drive convergent selection for specific autotrophic Afipia and Thiobacillus strains within complex microbiomes.</title>
        <authorList>
            <person name="Huddy R.J."/>
            <person name="Sachdeva R."/>
            <person name="Kadzinga F."/>
            <person name="Kantor R.S."/>
            <person name="Harrison S.T.L."/>
            <person name="Banfield J.F."/>
        </authorList>
    </citation>
    <scope>NUCLEOTIDE SEQUENCE</scope>
    <source>
        <strain evidence="1">SCN18_13_7_16_R3_B_64_19</strain>
    </source>
</reference>
<comment type="caution">
    <text evidence="1">The sequence shown here is derived from an EMBL/GenBank/DDBJ whole genome shotgun (WGS) entry which is preliminary data.</text>
</comment>
<proteinExistence type="predicted"/>
<sequence>MQEKPIYPGYHADAHGMTQLGRVVLDAWVFGLLPEAEDCKGWDLQRMQGLMQKVEAEWDQYGNLPSRLPPELAERHRALYERAMQRAKSKGWNAELDDED</sequence>